<evidence type="ECO:0000256" key="1">
    <source>
        <dbReference type="ARBA" id="ARBA00004744"/>
    </source>
</evidence>
<protein>
    <submittedName>
        <fullName evidence="6">Ferrochelatase, protoheme ferro-lyase</fullName>
        <ecNumber evidence="6">4.99.1.1</ecNumber>
    </submittedName>
</protein>
<evidence type="ECO:0000256" key="2">
    <source>
        <dbReference type="ARBA" id="ARBA00023004"/>
    </source>
</evidence>
<reference evidence="6" key="1">
    <citation type="journal article" date="2015" name="Proc. Natl. Acad. Sci. U.S.A.">
        <title>Networks of energetic and metabolic interactions define dynamics in microbial communities.</title>
        <authorList>
            <person name="Embree M."/>
            <person name="Liu J.K."/>
            <person name="Al-Bassam M.M."/>
            <person name="Zengler K."/>
        </authorList>
    </citation>
    <scope>NUCLEOTIDE SEQUENCE</scope>
</reference>
<dbReference type="EMBL" id="LNQE01000453">
    <property type="protein sequence ID" value="KUG26500.1"/>
    <property type="molecule type" value="Genomic_DNA"/>
</dbReference>
<comment type="caution">
    <text evidence="6">The sequence shown here is derived from an EMBL/GenBank/DDBJ whole genome shotgun (WGS) entry which is preliminary data.</text>
</comment>
<dbReference type="CDD" id="cd00419">
    <property type="entry name" value="Ferrochelatase_C"/>
    <property type="match status" value="1"/>
</dbReference>
<keyword evidence="3" id="KW-0350">Heme biosynthesis</keyword>
<dbReference type="SUPFAM" id="SSF53800">
    <property type="entry name" value="Chelatase"/>
    <property type="match status" value="1"/>
</dbReference>
<dbReference type="EC" id="4.99.1.1" evidence="6"/>
<comment type="pathway">
    <text evidence="1">Porphyrin-containing compound metabolism; protoheme biosynthesis.</text>
</comment>
<gene>
    <name evidence="6" type="ORF">ASZ90_003659</name>
</gene>
<keyword evidence="2" id="KW-0408">Iron</keyword>
<dbReference type="PANTHER" id="PTHR11108">
    <property type="entry name" value="FERROCHELATASE"/>
    <property type="match status" value="1"/>
</dbReference>
<dbReference type="GO" id="GO:0004325">
    <property type="term" value="F:ferrochelatase activity"/>
    <property type="evidence" value="ECO:0007669"/>
    <property type="project" value="InterPro"/>
</dbReference>
<accession>A0A0W8G014</accession>
<proteinExistence type="inferred from homology"/>
<dbReference type="InterPro" id="IPR033644">
    <property type="entry name" value="Ferrochelatase_C"/>
</dbReference>
<dbReference type="CDD" id="cd03411">
    <property type="entry name" value="Ferrochelatase_N"/>
    <property type="match status" value="1"/>
</dbReference>
<evidence type="ECO:0000256" key="4">
    <source>
        <dbReference type="ARBA" id="ARBA00023239"/>
    </source>
</evidence>
<dbReference type="Pfam" id="PF00762">
    <property type="entry name" value="Ferrochelatase"/>
    <property type="match status" value="1"/>
</dbReference>
<dbReference type="PANTHER" id="PTHR11108:SF1">
    <property type="entry name" value="FERROCHELATASE, MITOCHONDRIAL"/>
    <property type="match status" value="1"/>
</dbReference>
<dbReference type="InterPro" id="IPR033659">
    <property type="entry name" value="Ferrochelatase_N"/>
</dbReference>
<sequence>MNKTAVVLFQLGGPDSISAIEPFLYNLFQDPDIFKIPIGQKFFAKIISKRRAPKVAEEYELIGGKSPINEWTEIQRRLLEEELRKEIDNVDVITAMRYWHPLTNVAAKKIEDGNYDNVVLLPLYPHNSISTVGSSFNEWNRVYKGDTSKLIYIYDFYNNEKYIKALNERIDETLERFPEEIRNDVQLVFSAHGTPISMVKNGDPYSKHIQETVNLVMKMRNNSHEYHLCYQSKVGPVKWLEPATDKMIEELAHNGKKHLLIVPISFVSDHVETLFELDIEYREDAEKNNIENYIVMKGLNDSPTFISALKEITINAINN</sequence>
<dbReference type="GO" id="GO:0006783">
    <property type="term" value="P:heme biosynthetic process"/>
    <property type="evidence" value="ECO:0007669"/>
    <property type="project" value="UniProtKB-KW"/>
</dbReference>
<keyword evidence="4 6" id="KW-0456">Lyase</keyword>
<evidence type="ECO:0000256" key="5">
    <source>
        <dbReference type="ARBA" id="ARBA00023244"/>
    </source>
</evidence>
<dbReference type="Gene3D" id="3.40.50.1400">
    <property type="match status" value="2"/>
</dbReference>
<evidence type="ECO:0000256" key="3">
    <source>
        <dbReference type="ARBA" id="ARBA00023133"/>
    </source>
</evidence>
<dbReference type="HAMAP" id="MF_00323">
    <property type="entry name" value="Ferrochelatase"/>
    <property type="match status" value="1"/>
</dbReference>
<name>A0A0W8G014_9ZZZZ</name>
<keyword evidence="5" id="KW-0627">Porphyrin biosynthesis</keyword>
<organism evidence="6">
    <name type="scientific">hydrocarbon metagenome</name>
    <dbReference type="NCBI Taxonomy" id="938273"/>
    <lineage>
        <taxon>unclassified sequences</taxon>
        <taxon>metagenomes</taxon>
        <taxon>ecological metagenomes</taxon>
    </lineage>
</organism>
<dbReference type="NCBIfam" id="TIGR00109">
    <property type="entry name" value="hemH"/>
    <property type="match status" value="1"/>
</dbReference>
<evidence type="ECO:0000313" key="6">
    <source>
        <dbReference type="EMBL" id="KUG26500.1"/>
    </source>
</evidence>
<dbReference type="UniPathway" id="UPA00252"/>
<dbReference type="InterPro" id="IPR001015">
    <property type="entry name" value="Ferrochelatase"/>
</dbReference>
<dbReference type="AlphaFoldDB" id="A0A0W8G014"/>